<feature type="chain" id="PRO_5047265266" evidence="2">
    <location>
        <begin position="32"/>
        <end position="519"/>
    </location>
</feature>
<accession>A0ABW1WEA6</accession>
<dbReference type="InterPro" id="IPR052354">
    <property type="entry name" value="Cell_Wall_Dynamics_Protein"/>
</dbReference>
<feature type="domain" description="SH3b" evidence="3">
    <location>
        <begin position="34"/>
        <end position="96"/>
    </location>
</feature>
<organism evidence="4 5">
    <name type="scientific">Sporolactobacillus kofuensis</name>
    <dbReference type="NCBI Taxonomy" id="269672"/>
    <lineage>
        <taxon>Bacteria</taxon>
        <taxon>Bacillati</taxon>
        <taxon>Bacillota</taxon>
        <taxon>Bacilli</taxon>
        <taxon>Bacillales</taxon>
        <taxon>Sporolactobacillaceae</taxon>
        <taxon>Sporolactobacillus</taxon>
    </lineage>
</organism>
<dbReference type="InterPro" id="IPR002053">
    <property type="entry name" value="Glyco_hydro_25"/>
</dbReference>
<protein>
    <submittedName>
        <fullName evidence="4">SH3 domain-containing protein</fullName>
    </submittedName>
</protein>
<keyword evidence="5" id="KW-1185">Reference proteome</keyword>
<dbReference type="Proteomes" id="UP001596267">
    <property type="component" value="Unassembled WGS sequence"/>
</dbReference>
<sequence>MKLHVRQFITGFVVLALIALSLNVTTGTAHASSSYSSYVTSYTLKVRSKASTHYRLLRTLNMGNKVTVTSRYGKYSRIKYGSTTGYVQTQHLSRSKYKSFSAYVTSYTLKVRTRASVHYTTKRVLGMGNKVTVLGKGHKYALVSYGGTTGYVQNIHLNPQPFQSMDAYVTSYTLKVRSQASTHYSVKRTLNMGDKVSVIGKGNKYALVNYGGTIGYVQNIHLNSQPFQAYTAYVTSNTLRIRDHASVDYSTKLVMSMGNRVTVTGKGNKYAQVKFGNVTGYVQAQYLNITQPASYGSQPTDPPQTSGSQFGLDISHYQNDAGDGQINFGAIKQDGNSFIIAKASEGGSTDGTFVGNAVAANKAGLSVDAYHFFRASNVSGAQNEANVFSNQIRAANAQGAQVHYLFIDVETTNGVDKDTLTNNVLAFIKQMRTNGFNQLGIYSNLYFFNNNINLPAISRAQPAQPKFLIWLSRYRGQETNQGPGANFNVDIWQYTSSGTSSGVVGAVDKNIWYYTVNGL</sequence>
<dbReference type="PROSITE" id="PS51781">
    <property type="entry name" value="SH3B"/>
    <property type="match status" value="3"/>
</dbReference>
<dbReference type="Pfam" id="PF08239">
    <property type="entry name" value="SH3_3"/>
    <property type="match status" value="2"/>
</dbReference>
<dbReference type="PANTHER" id="PTHR34408">
    <property type="entry name" value="FAMILY PROTEIN, PUTATIVE-RELATED"/>
    <property type="match status" value="1"/>
</dbReference>
<reference evidence="5" key="1">
    <citation type="journal article" date="2019" name="Int. J. Syst. Evol. Microbiol.">
        <title>The Global Catalogue of Microorganisms (GCM) 10K type strain sequencing project: providing services to taxonomists for standard genome sequencing and annotation.</title>
        <authorList>
            <consortium name="The Broad Institute Genomics Platform"/>
            <consortium name="The Broad Institute Genome Sequencing Center for Infectious Disease"/>
            <person name="Wu L."/>
            <person name="Ma J."/>
        </authorList>
    </citation>
    <scope>NUCLEOTIDE SEQUENCE [LARGE SCALE GENOMIC DNA]</scope>
    <source>
        <strain evidence="5">CCUG 42001</strain>
    </source>
</reference>
<dbReference type="EMBL" id="JBHSTQ010000003">
    <property type="protein sequence ID" value="MFC6385874.1"/>
    <property type="molecule type" value="Genomic_DNA"/>
</dbReference>
<dbReference type="Gene3D" id="2.30.30.40">
    <property type="entry name" value="SH3 Domains"/>
    <property type="match status" value="4"/>
</dbReference>
<evidence type="ECO:0000313" key="5">
    <source>
        <dbReference type="Proteomes" id="UP001596267"/>
    </source>
</evidence>
<dbReference type="InterPro" id="IPR003646">
    <property type="entry name" value="SH3-like_bac-type"/>
</dbReference>
<keyword evidence="2" id="KW-0732">Signal</keyword>
<dbReference type="PANTHER" id="PTHR34408:SF1">
    <property type="entry name" value="GLYCOSYL HYDROLASE FAMILY 19 DOMAIN-CONTAINING PROTEIN HI_1415"/>
    <property type="match status" value="1"/>
</dbReference>
<gene>
    <name evidence="4" type="ORF">ACFP7A_04600</name>
</gene>
<dbReference type="Gene3D" id="3.20.20.80">
    <property type="entry name" value="Glycosidases"/>
    <property type="match status" value="1"/>
</dbReference>
<feature type="signal peptide" evidence="2">
    <location>
        <begin position="1"/>
        <end position="31"/>
    </location>
</feature>
<dbReference type="InterPro" id="IPR017853">
    <property type="entry name" value="GH"/>
</dbReference>
<evidence type="ECO:0000259" key="3">
    <source>
        <dbReference type="PROSITE" id="PS51781"/>
    </source>
</evidence>
<dbReference type="PROSITE" id="PS51904">
    <property type="entry name" value="GLYCOSYL_HYDROL_F25_2"/>
    <property type="match status" value="1"/>
</dbReference>
<name>A0ABW1WEA6_9BACL</name>
<feature type="domain" description="SH3b" evidence="3">
    <location>
        <begin position="164"/>
        <end position="226"/>
    </location>
</feature>
<dbReference type="RefSeq" id="WP_253052485.1">
    <property type="nucleotide sequence ID" value="NZ_JAMXWN010000002.1"/>
</dbReference>
<evidence type="ECO:0000313" key="4">
    <source>
        <dbReference type="EMBL" id="MFC6385874.1"/>
    </source>
</evidence>
<proteinExistence type="inferred from homology"/>
<dbReference type="Pfam" id="PF01183">
    <property type="entry name" value="Glyco_hydro_25"/>
    <property type="match status" value="1"/>
</dbReference>
<dbReference type="SMART" id="SM00287">
    <property type="entry name" value="SH3b"/>
    <property type="match status" value="4"/>
</dbReference>
<dbReference type="CDD" id="cd00599">
    <property type="entry name" value="GH25_muramidase"/>
    <property type="match status" value="1"/>
</dbReference>
<comment type="caution">
    <text evidence="4">The sequence shown here is derived from an EMBL/GenBank/DDBJ whole genome shotgun (WGS) entry which is preliminary data.</text>
</comment>
<feature type="domain" description="SH3b" evidence="3">
    <location>
        <begin position="229"/>
        <end position="291"/>
    </location>
</feature>
<evidence type="ECO:0000256" key="2">
    <source>
        <dbReference type="SAM" id="SignalP"/>
    </source>
</evidence>
<evidence type="ECO:0000256" key="1">
    <source>
        <dbReference type="ARBA" id="ARBA00010646"/>
    </source>
</evidence>
<dbReference type="SUPFAM" id="SSF51445">
    <property type="entry name" value="(Trans)glycosidases"/>
    <property type="match status" value="1"/>
</dbReference>
<comment type="similarity">
    <text evidence="1">Belongs to the glycosyl hydrolase 25 family.</text>
</comment>